<organism evidence="2 3">
    <name type="scientific">Citrobacter meridianamericanus</name>
    <dbReference type="NCBI Taxonomy" id="2894201"/>
    <lineage>
        <taxon>Bacteria</taxon>
        <taxon>Pseudomonadati</taxon>
        <taxon>Pseudomonadota</taxon>
        <taxon>Gammaproteobacteria</taxon>
        <taxon>Enterobacterales</taxon>
        <taxon>Enterobacteriaceae</taxon>
        <taxon>Citrobacter</taxon>
    </lineage>
</organism>
<name>A0ABT1B2F2_9ENTR</name>
<dbReference type="PANTHER" id="PTHR22916">
    <property type="entry name" value="GLYCOSYLTRANSFERASE"/>
    <property type="match status" value="1"/>
</dbReference>
<dbReference type="EMBL" id="JAJJVQ010000001">
    <property type="protein sequence ID" value="MCO5780046.1"/>
    <property type="molecule type" value="Genomic_DNA"/>
</dbReference>
<evidence type="ECO:0000313" key="2">
    <source>
        <dbReference type="EMBL" id="MCO5780046.1"/>
    </source>
</evidence>
<gene>
    <name evidence="2" type="ORF">LOD26_01705</name>
</gene>
<dbReference type="Proteomes" id="UP001139290">
    <property type="component" value="Unassembled WGS sequence"/>
</dbReference>
<keyword evidence="3" id="KW-1185">Reference proteome</keyword>
<dbReference type="InterPro" id="IPR029044">
    <property type="entry name" value="Nucleotide-diphossugar_trans"/>
</dbReference>
<dbReference type="InterPro" id="IPR001173">
    <property type="entry name" value="Glyco_trans_2-like"/>
</dbReference>
<protein>
    <submittedName>
        <fullName evidence="2">Glycosyltransferase</fullName>
    </submittedName>
</protein>
<reference evidence="2" key="1">
    <citation type="submission" date="2021-11" db="EMBL/GenBank/DDBJ databases">
        <title>Citrobacter meridianamericanus sp. nov. isolated from soil.</title>
        <authorList>
            <person name="Furlan J.P.R."/>
            <person name="Stehling E.G."/>
        </authorList>
    </citation>
    <scope>NUCLEOTIDE SEQUENCE</scope>
    <source>
        <strain evidence="2">BR102</strain>
    </source>
</reference>
<dbReference type="RefSeq" id="WP_252837726.1">
    <property type="nucleotide sequence ID" value="NZ_JAJJVQ010000001.1"/>
</dbReference>
<feature type="domain" description="Glycosyltransferase 2-like" evidence="1">
    <location>
        <begin position="4"/>
        <end position="170"/>
    </location>
</feature>
<dbReference type="Gene3D" id="3.90.550.10">
    <property type="entry name" value="Spore Coat Polysaccharide Biosynthesis Protein SpsA, Chain A"/>
    <property type="match status" value="1"/>
</dbReference>
<dbReference type="Pfam" id="PF00535">
    <property type="entry name" value="Glycos_transf_2"/>
    <property type="match status" value="1"/>
</dbReference>
<evidence type="ECO:0000313" key="3">
    <source>
        <dbReference type="Proteomes" id="UP001139290"/>
    </source>
</evidence>
<proteinExistence type="predicted"/>
<dbReference type="PANTHER" id="PTHR22916:SF3">
    <property type="entry name" value="UDP-GLCNAC:BETAGAL BETA-1,3-N-ACETYLGLUCOSAMINYLTRANSFERASE-LIKE PROTEIN 1"/>
    <property type="match status" value="1"/>
</dbReference>
<comment type="caution">
    <text evidence="2">The sequence shown here is derived from an EMBL/GenBank/DDBJ whole genome shotgun (WGS) entry which is preliminary data.</text>
</comment>
<accession>A0ABT1B2F2</accession>
<evidence type="ECO:0000259" key="1">
    <source>
        <dbReference type="Pfam" id="PF00535"/>
    </source>
</evidence>
<sequence length="328" mass="37912">MNISVVISVWKRPVQLELILSELDSQAKDNGLHLEVIVSDSHSGKEIDDVVADTIHKKKNINVIHQHTKNVLSAKRNFGASLAHGDYLIFLDDDCIPANGYISSLLNYLKKMNSKSVLCGEVRFENELIETSNYYRYRNSLHPKFSDSHNTSMNAWTFVAMNCVLDRKAFSSGIVSYNENFIGYGCEDHEFGWQLEKNDFSIIFADFKIFHHEYGGDIEGYTKKIRATARDGMNVLSKVRPEMFSTNKKLFLVEKIFSKNKTFSKVWQSIFFNKFIFKKIIQFLKKTDANKNLYFPILYRYVLISAYIHGIGERGTSKSDDLLKNWYI</sequence>
<dbReference type="SUPFAM" id="SSF53448">
    <property type="entry name" value="Nucleotide-diphospho-sugar transferases"/>
    <property type="match status" value="1"/>
</dbReference>